<keyword evidence="2" id="KW-0560">Oxidoreductase</keyword>
<evidence type="ECO:0000256" key="2">
    <source>
        <dbReference type="ARBA" id="ARBA00023002"/>
    </source>
</evidence>
<keyword evidence="3" id="KW-0520">NAD</keyword>
<dbReference type="Pfam" id="PF08125">
    <property type="entry name" value="Mannitol_dh_C"/>
    <property type="match status" value="1"/>
</dbReference>
<dbReference type="Pfam" id="PF01232">
    <property type="entry name" value="Mannitol_dh"/>
    <property type="match status" value="1"/>
</dbReference>
<dbReference type="InterPro" id="IPR013118">
    <property type="entry name" value="Mannitol_DH_C"/>
</dbReference>
<dbReference type="OrthoDB" id="418169at2759"/>
<evidence type="ECO:0000256" key="3">
    <source>
        <dbReference type="ARBA" id="ARBA00023027"/>
    </source>
</evidence>
<dbReference type="InterPro" id="IPR036291">
    <property type="entry name" value="NAD(P)-bd_dom_sf"/>
</dbReference>
<dbReference type="PANTHER" id="PTHR43362">
    <property type="entry name" value="MANNITOL DEHYDROGENASE DSF1-RELATED"/>
    <property type="match status" value="1"/>
</dbReference>
<evidence type="ECO:0000313" key="8">
    <source>
        <dbReference type="EMBL" id="ORC86283.1"/>
    </source>
</evidence>
<dbReference type="PANTHER" id="PTHR43362:SF1">
    <property type="entry name" value="MANNITOL DEHYDROGENASE 2-RELATED"/>
    <property type="match status" value="1"/>
</dbReference>
<dbReference type="InterPro" id="IPR013328">
    <property type="entry name" value="6PGD_dom2"/>
</dbReference>
<dbReference type="EMBL" id="NBCO01000029">
    <property type="protein sequence ID" value="ORC86283.1"/>
    <property type="molecule type" value="Genomic_DNA"/>
</dbReference>
<organism evidence="8 9">
    <name type="scientific">Trypanosoma theileri</name>
    <dbReference type="NCBI Taxonomy" id="67003"/>
    <lineage>
        <taxon>Eukaryota</taxon>
        <taxon>Discoba</taxon>
        <taxon>Euglenozoa</taxon>
        <taxon>Kinetoplastea</taxon>
        <taxon>Metakinetoplastina</taxon>
        <taxon>Trypanosomatida</taxon>
        <taxon>Trypanosomatidae</taxon>
        <taxon>Trypanosoma</taxon>
    </lineage>
</organism>
<reference evidence="8 9" key="1">
    <citation type="submission" date="2017-03" db="EMBL/GenBank/DDBJ databases">
        <title>An alternative strategy for trypanosome survival in the mammalian bloodstream revealed through genome and transcriptome analysis of the ubiquitous bovine parasite Trypanosoma (Megatrypanum) theileri.</title>
        <authorList>
            <person name="Kelly S."/>
            <person name="Ivens A."/>
            <person name="Mott A."/>
            <person name="O'Neill E."/>
            <person name="Emms D."/>
            <person name="Macleod O."/>
            <person name="Voorheis P."/>
            <person name="Matthews J."/>
            <person name="Matthews K."/>
            <person name="Carrington M."/>
        </authorList>
    </citation>
    <scope>NUCLEOTIDE SEQUENCE [LARGE SCALE GENOMIC DNA]</scope>
    <source>
        <strain evidence="8">Edinburgh</strain>
    </source>
</reference>
<dbReference type="AlphaFoldDB" id="A0A1X0NP65"/>
<protein>
    <recommendedName>
        <fullName evidence="4">mannitol 2-dehydrogenase</fullName>
        <ecNumber evidence="4">1.1.1.67</ecNumber>
    </recommendedName>
</protein>
<evidence type="ECO:0000259" key="6">
    <source>
        <dbReference type="Pfam" id="PF01232"/>
    </source>
</evidence>
<evidence type="ECO:0000256" key="4">
    <source>
        <dbReference type="ARBA" id="ARBA00038970"/>
    </source>
</evidence>
<dbReference type="GO" id="GO:0050086">
    <property type="term" value="F:mannitol 2-dehydrogenase activity"/>
    <property type="evidence" value="ECO:0007669"/>
    <property type="project" value="UniProtKB-EC"/>
</dbReference>
<dbReference type="STRING" id="67003.A0A1X0NP65"/>
<dbReference type="SUPFAM" id="SSF51735">
    <property type="entry name" value="NAD(P)-binding Rossmann-fold domains"/>
    <property type="match status" value="1"/>
</dbReference>
<dbReference type="Gene3D" id="3.40.50.720">
    <property type="entry name" value="NAD(P)-binding Rossmann-like Domain"/>
    <property type="match status" value="1"/>
</dbReference>
<comment type="caution">
    <text evidence="8">The sequence shown here is derived from an EMBL/GenBank/DDBJ whole genome shotgun (WGS) entry which is preliminary data.</text>
</comment>
<evidence type="ECO:0000259" key="7">
    <source>
        <dbReference type="Pfam" id="PF08125"/>
    </source>
</evidence>
<keyword evidence="9" id="KW-1185">Reference proteome</keyword>
<dbReference type="VEuPathDB" id="TriTrypDB:TM35_000291650"/>
<name>A0A1X0NP65_9TRYP</name>
<dbReference type="PRINTS" id="PR00084">
    <property type="entry name" value="MTLDHDRGNASE"/>
</dbReference>
<dbReference type="PROSITE" id="PS00974">
    <property type="entry name" value="MANNITOL_DHGENASE"/>
    <property type="match status" value="1"/>
</dbReference>
<dbReference type="GO" id="GO:0019594">
    <property type="term" value="P:mannitol metabolic process"/>
    <property type="evidence" value="ECO:0007669"/>
    <property type="project" value="InterPro"/>
</dbReference>
<feature type="domain" description="Mannitol dehydrogenase C-terminal" evidence="7">
    <location>
        <begin position="295"/>
        <end position="452"/>
    </location>
</feature>
<evidence type="ECO:0000313" key="9">
    <source>
        <dbReference type="Proteomes" id="UP000192257"/>
    </source>
</evidence>
<dbReference type="RefSeq" id="XP_028880349.1">
    <property type="nucleotide sequence ID" value="XM_029028322.1"/>
</dbReference>
<dbReference type="InterPro" id="IPR023027">
    <property type="entry name" value="Mannitol_DH_CS"/>
</dbReference>
<comment type="similarity">
    <text evidence="1">Belongs to the mannitol dehydrogenase family.</text>
</comment>
<dbReference type="EC" id="1.1.1.67" evidence="4"/>
<dbReference type="InterPro" id="IPR000669">
    <property type="entry name" value="Mannitol_DH"/>
</dbReference>
<dbReference type="Proteomes" id="UP000192257">
    <property type="component" value="Unassembled WGS sequence"/>
</dbReference>
<dbReference type="InterPro" id="IPR050988">
    <property type="entry name" value="Mannitol_DH/Oxidoreductase"/>
</dbReference>
<evidence type="ECO:0000256" key="5">
    <source>
        <dbReference type="ARBA" id="ARBA00047733"/>
    </source>
</evidence>
<proteinExistence type="inferred from homology"/>
<dbReference type="Gene3D" id="1.10.1040.10">
    <property type="entry name" value="N-(1-d-carboxylethyl)-l-norvaline Dehydrogenase, domain 2"/>
    <property type="match status" value="1"/>
</dbReference>
<comment type="catalytic activity">
    <reaction evidence="5">
        <text>D-mannitol + NAD(+) = D-fructose + NADH + H(+)</text>
        <dbReference type="Rhea" id="RHEA:12084"/>
        <dbReference type="ChEBI" id="CHEBI:15378"/>
        <dbReference type="ChEBI" id="CHEBI:16899"/>
        <dbReference type="ChEBI" id="CHEBI:37721"/>
        <dbReference type="ChEBI" id="CHEBI:57540"/>
        <dbReference type="ChEBI" id="CHEBI:57945"/>
        <dbReference type="EC" id="1.1.1.67"/>
    </reaction>
</comment>
<accession>A0A1X0NP65</accession>
<evidence type="ECO:0000256" key="1">
    <source>
        <dbReference type="ARBA" id="ARBA00006541"/>
    </source>
</evidence>
<dbReference type="GeneID" id="39988102"/>
<gene>
    <name evidence="8" type="ORF">TM35_000291650</name>
</gene>
<sequence>MELNNRTMKDIPSHVEPFGFDRSKVTPGIMHFGVGQFCRGHLMLFVRDILRLSAKEGGRYNDWGVVGVNVPAGPREKQMEVDFKKQDCLYTFTTLSTEGEAKHYLMGSMLDYMYAPEEQAKVLRMLKDPRIKIISLTITEGGYNIDEKKGVFDLKNRDVQHDICNPQAPKTVFGYIVEGLRRRREAGVPPFTIMSCDNLRHNGEVAKKAVLGYAKAVNPELAAWIKANVKFPNSMVDRITPATTPDKREELNKMTGIADREPVVGEDFYQWVIEDKFNNGVRPPWDRVGVTFSTDVPGYENAKVRILNSSHILLSFPALLLGMTYIHEGMCDPDIYRLVNEALEKNVLPTLRVPDGVDIVQYKDKILSRFKNAGIGDQLLRVAGDGCSKVQVFWTENVTAVLRKRMDPSLFAFGIAAYLEMLRGKDEKGNEIPIFEPTLPKGYEKLVRSSDLAAALQLPAFDSWRSMDHAQLDRDVVMFRQIIRKRGVRAAMPWRVKKHKAHM</sequence>
<feature type="domain" description="Mannitol dehydrogenase N-terminal" evidence="6">
    <location>
        <begin position="28"/>
        <end position="285"/>
    </location>
</feature>
<dbReference type="InterPro" id="IPR013131">
    <property type="entry name" value="Mannitol_DH_N"/>
</dbReference>
<dbReference type="InterPro" id="IPR008927">
    <property type="entry name" value="6-PGluconate_DH-like_C_sf"/>
</dbReference>
<dbReference type="SUPFAM" id="SSF48179">
    <property type="entry name" value="6-phosphogluconate dehydrogenase C-terminal domain-like"/>
    <property type="match status" value="1"/>
</dbReference>